<protein>
    <submittedName>
        <fullName evidence="2">Uncharacterized protein</fullName>
    </submittedName>
</protein>
<feature type="transmembrane region" description="Helical" evidence="1">
    <location>
        <begin position="64"/>
        <end position="83"/>
    </location>
</feature>
<keyword evidence="1" id="KW-0812">Transmembrane</keyword>
<feature type="transmembrane region" description="Helical" evidence="1">
    <location>
        <begin position="23"/>
        <end position="44"/>
    </location>
</feature>
<organism evidence="2 3">
    <name type="scientific">Streptomyces noursei</name>
    <name type="common">Streptomyces albulus</name>
    <dbReference type="NCBI Taxonomy" id="1971"/>
    <lineage>
        <taxon>Bacteria</taxon>
        <taxon>Bacillati</taxon>
        <taxon>Actinomycetota</taxon>
        <taxon>Actinomycetes</taxon>
        <taxon>Kitasatosporales</taxon>
        <taxon>Streptomycetaceae</taxon>
        <taxon>Streptomyces</taxon>
    </lineage>
</organism>
<dbReference type="RefSeq" id="WP_044372678.1">
    <property type="nucleotide sequence ID" value="NZ_BHXC01000006.1"/>
</dbReference>
<evidence type="ECO:0000313" key="3">
    <source>
        <dbReference type="Proteomes" id="UP000288351"/>
    </source>
</evidence>
<dbReference type="AlphaFoldDB" id="A0A401QVM7"/>
<evidence type="ECO:0000256" key="1">
    <source>
        <dbReference type="SAM" id="Phobius"/>
    </source>
</evidence>
<sequence length="156" mass="16977">MWGGKRAGRAGDVRARWRALPRWARWTGAGYVIGFAEGTAAHWLDLARGGIHVYAAFATVPLQVFFVGLAVLDPLTVAWVGLVRPAGIRWAAVVMTLDVAANWCVNWPLLVADPTWVWRPVGLLPITLFGLFVVATAVPLLRAVGAVRGRLDRASR</sequence>
<proteinExistence type="predicted"/>
<dbReference type="Proteomes" id="UP000288351">
    <property type="component" value="Unassembled WGS sequence"/>
</dbReference>
<keyword evidence="1" id="KW-1133">Transmembrane helix</keyword>
<feature type="transmembrane region" description="Helical" evidence="1">
    <location>
        <begin position="122"/>
        <end position="141"/>
    </location>
</feature>
<feature type="transmembrane region" description="Helical" evidence="1">
    <location>
        <begin position="90"/>
        <end position="110"/>
    </location>
</feature>
<comment type="caution">
    <text evidence="2">The sequence shown here is derived from an EMBL/GenBank/DDBJ whole genome shotgun (WGS) entry which is preliminary data.</text>
</comment>
<accession>A0A401QVM7</accession>
<dbReference type="EMBL" id="BHXC01000006">
    <property type="protein sequence ID" value="GCB89466.1"/>
    <property type="molecule type" value="Genomic_DNA"/>
</dbReference>
<name>A0A401QVM7_STRNR</name>
<keyword evidence="1" id="KW-0472">Membrane</keyword>
<evidence type="ECO:0000313" key="2">
    <source>
        <dbReference type="EMBL" id="GCB89466.1"/>
    </source>
</evidence>
<reference evidence="2 3" key="1">
    <citation type="journal article" date="2019" name="Microbiol. Resour. Announc.">
        <title>Draft Genome Sequence of the Most Traditional epsilon-Poly-l-Lysine Producer, Streptomyces albulus NBRC14147.</title>
        <authorList>
            <person name="Yamanaka K."/>
            <person name="Hamano Y."/>
        </authorList>
    </citation>
    <scope>NUCLEOTIDE SEQUENCE [LARGE SCALE GENOMIC DNA]</scope>
    <source>
        <strain evidence="2 3">NBRC 14147</strain>
    </source>
</reference>
<gene>
    <name evidence="2" type="ORF">SALB_02141</name>
</gene>